<evidence type="ECO:0000313" key="6">
    <source>
        <dbReference type="EMBL" id="KPP65573.1"/>
    </source>
</evidence>
<dbReference type="GO" id="GO:0019005">
    <property type="term" value="C:SCF ubiquitin ligase complex"/>
    <property type="evidence" value="ECO:0007669"/>
    <property type="project" value="TreeGrafter"/>
</dbReference>
<evidence type="ECO:0000256" key="5">
    <source>
        <dbReference type="ARBA" id="ARBA00076566"/>
    </source>
</evidence>
<proteinExistence type="inferred from homology"/>
<accession>A0A0P7UCX3</accession>
<evidence type="ECO:0000313" key="7">
    <source>
        <dbReference type="Proteomes" id="UP000034805"/>
    </source>
</evidence>
<evidence type="ECO:0000256" key="4">
    <source>
        <dbReference type="ARBA" id="ARBA00072316"/>
    </source>
</evidence>
<name>A0A0P7UCX3_SCLFO</name>
<protein>
    <recommendedName>
        <fullName evidence="4">Distal membrane-arm assembly complex protein 2</fullName>
    </recommendedName>
    <alternativeName>
        <fullName evidence="5">ATP synthase subunit s-like protein</fullName>
    </alternativeName>
</protein>
<dbReference type="PANTHER" id="PTHR13318">
    <property type="entry name" value="PARTNER OF PAIRED, ISOFORM B-RELATED"/>
    <property type="match status" value="1"/>
</dbReference>
<dbReference type="Proteomes" id="UP000034805">
    <property type="component" value="Unassembled WGS sequence"/>
</dbReference>
<comment type="function">
    <text evidence="2">Required for the assembly of the mitochondrial NADH:ubiquinone oxidoreductase complex (complex I). Involved in the assembly of the distal region of complex I.</text>
</comment>
<dbReference type="FunFam" id="3.80.10.10:FF:000168">
    <property type="entry name" value="Distal membrane arm assembly complex 2"/>
    <property type="match status" value="1"/>
</dbReference>
<sequence>VQLSGCARMCVSVARPYSTVARSPSTPLPLRSKLLFFLSQHFYDVEQLLSWSSWLRNWTLRRKNTFYSYTQEQYGNNVAAAFYILSLKGGFRFSGQSEWFRPNEKGKFSWDFVNFQEHPIEEVDVSGTVINCTGLDNLVSQKNLRTLSLRGCREVDDWFLSRLHIFQESLEELNLSGCPRISVGGLCALHHLRKLRKLDLSSLPRVQNPGLVRILLEEVLPHCHITGVEYDEGLQAFQEEKDSEALSSTGTGA</sequence>
<evidence type="ECO:0000256" key="2">
    <source>
        <dbReference type="ARBA" id="ARBA00057777"/>
    </source>
</evidence>
<dbReference type="EMBL" id="JARO02006212">
    <property type="protein sequence ID" value="KPP65573.1"/>
    <property type="molecule type" value="Genomic_DNA"/>
</dbReference>
<feature type="non-terminal residue" evidence="6">
    <location>
        <position position="1"/>
    </location>
</feature>
<dbReference type="STRING" id="113540.ENSSFOP00015010819"/>
<comment type="subunit">
    <text evidence="3">Interacts with incompletely assembled mitochondrial NADH:ubiquinone oxidoreductase complex (complex I).</text>
</comment>
<reference evidence="6 7" key="1">
    <citation type="submission" date="2015-08" db="EMBL/GenBank/DDBJ databases">
        <title>The genome of the Asian arowana (Scleropages formosus).</title>
        <authorList>
            <person name="Tan M.H."/>
            <person name="Gan H.M."/>
            <person name="Croft L.J."/>
            <person name="Austin C.M."/>
        </authorList>
    </citation>
    <scope>NUCLEOTIDE SEQUENCE [LARGE SCALE GENOMIC DNA]</scope>
    <source>
        <strain evidence="6">Aro1</strain>
    </source>
</reference>
<dbReference type="InterPro" id="IPR032675">
    <property type="entry name" value="LRR_dom_sf"/>
</dbReference>
<organism evidence="6 7">
    <name type="scientific">Scleropages formosus</name>
    <name type="common">Asian bonytongue</name>
    <name type="synonym">Osteoglossum formosum</name>
    <dbReference type="NCBI Taxonomy" id="113540"/>
    <lineage>
        <taxon>Eukaryota</taxon>
        <taxon>Metazoa</taxon>
        <taxon>Chordata</taxon>
        <taxon>Craniata</taxon>
        <taxon>Vertebrata</taxon>
        <taxon>Euteleostomi</taxon>
        <taxon>Actinopterygii</taxon>
        <taxon>Neopterygii</taxon>
        <taxon>Teleostei</taxon>
        <taxon>Osteoglossocephala</taxon>
        <taxon>Osteoglossomorpha</taxon>
        <taxon>Osteoglossiformes</taxon>
        <taxon>Osteoglossidae</taxon>
        <taxon>Scleropages</taxon>
    </lineage>
</organism>
<dbReference type="SUPFAM" id="SSF52047">
    <property type="entry name" value="RNI-like"/>
    <property type="match status" value="1"/>
</dbReference>
<comment type="caution">
    <text evidence="6">The sequence shown here is derived from an EMBL/GenBank/DDBJ whole genome shotgun (WGS) entry which is preliminary data.</text>
</comment>
<evidence type="ECO:0000256" key="1">
    <source>
        <dbReference type="ARBA" id="ARBA00006901"/>
    </source>
</evidence>
<dbReference type="Gene3D" id="3.80.10.10">
    <property type="entry name" value="Ribonuclease Inhibitor"/>
    <property type="match status" value="1"/>
</dbReference>
<evidence type="ECO:0000256" key="3">
    <source>
        <dbReference type="ARBA" id="ARBA00062608"/>
    </source>
</evidence>
<dbReference type="GO" id="GO:0031146">
    <property type="term" value="P:SCF-dependent proteasomal ubiquitin-dependent protein catabolic process"/>
    <property type="evidence" value="ECO:0007669"/>
    <property type="project" value="TreeGrafter"/>
</dbReference>
<dbReference type="PANTHER" id="PTHR13318:SF169">
    <property type="entry name" value="F-BOX AND LEUCINE-RICH REPEAT PROTEIN 9"/>
    <property type="match status" value="1"/>
</dbReference>
<gene>
    <name evidence="6" type="ORF">Z043_115998</name>
</gene>
<comment type="similarity">
    <text evidence="1">Belongs to the ATP synthase subunit s family.</text>
</comment>
<dbReference type="AlphaFoldDB" id="A0A0P7UCX3"/>